<dbReference type="GO" id="GO:0004301">
    <property type="term" value="F:epoxide hydrolase activity"/>
    <property type="evidence" value="ECO:0000318"/>
    <property type="project" value="GO_Central"/>
</dbReference>
<evidence type="ECO:0000313" key="9">
    <source>
        <dbReference type="EnsemblMetazoa" id="XP_030844993"/>
    </source>
</evidence>
<dbReference type="OMA" id="YSAMMVT"/>
<dbReference type="OrthoDB" id="7130006at2759"/>
<feature type="domain" description="Epoxide hydrolase N-terminal" evidence="8">
    <location>
        <begin position="61"/>
        <end position="169"/>
    </location>
</feature>
<feature type="active site" description="Nucleophile" evidence="7">
    <location>
        <position position="238"/>
    </location>
</feature>
<dbReference type="SUPFAM" id="SSF53474">
    <property type="entry name" value="alpha/beta-Hydrolases"/>
    <property type="match status" value="1"/>
</dbReference>
<comment type="similarity">
    <text evidence="3 6">Belongs to the peptidase S33 family.</text>
</comment>
<keyword evidence="6" id="KW-0472">Membrane</keyword>
<comment type="subcellular location">
    <subcellularLocation>
        <location evidence="6">Endoplasmic reticulum membrane</location>
    </subcellularLocation>
    <subcellularLocation>
        <location evidence="2">Microsome membrane</location>
        <topology evidence="2">Single-pass membrane protein</topology>
    </subcellularLocation>
</comment>
<comment type="catalytic activity">
    <reaction evidence="6">
        <text>cis-stilbene oxide + H2O = (1R,2R)-hydrobenzoin</text>
        <dbReference type="Rhea" id="RHEA:23900"/>
        <dbReference type="ChEBI" id="CHEBI:15377"/>
        <dbReference type="ChEBI" id="CHEBI:50004"/>
        <dbReference type="ChEBI" id="CHEBI:50014"/>
        <dbReference type="EC" id="3.3.2.9"/>
    </reaction>
</comment>
<protein>
    <recommendedName>
        <fullName evidence="6">Epoxide hydrolase</fullName>
        <ecNumber evidence="6">3.3.2.9</ecNumber>
    </recommendedName>
</protein>
<dbReference type="PIRSF" id="PIRSF001112">
    <property type="entry name" value="Epoxide_hydrolase"/>
    <property type="match status" value="1"/>
</dbReference>
<evidence type="ECO:0000256" key="5">
    <source>
        <dbReference type="ARBA" id="ARBA00022801"/>
    </source>
</evidence>
<keyword evidence="6" id="KW-0256">Endoplasmic reticulum</keyword>
<dbReference type="PANTHER" id="PTHR21661">
    <property type="entry name" value="EPOXIDE HYDROLASE 1-RELATED"/>
    <property type="match status" value="1"/>
</dbReference>
<reference evidence="9" key="2">
    <citation type="submission" date="2021-01" db="UniProtKB">
        <authorList>
            <consortium name="EnsemblMetazoa"/>
        </authorList>
    </citation>
    <scope>IDENTIFICATION</scope>
</reference>
<reference evidence="10" key="1">
    <citation type="submission" date="2015-02" db="EMBL/GenBank/DDBJ databases">
        <title>Genome sequencing for Strongylocentrotus purpuratus.</title>
        <authorList>
            <person name="Murali S."/>
            <person name="Liu Y."/>
            <person name="Vee V."/>
            <person name="English A."/>
            <person name="Wang M."/>
            <person name="Skinner E."/>
            <person name="Han Y."/>
            <person name="Muzny D.M."/>
            <person name="Worley K.C."/>
            <person name="Gibbs R.A."/>
        </authorList>
    </citation>
    <scope>NUCLEOTIDE SEQUENCE</scope>
</reference>
<dbReference type="InterPro" id="IPR000639">
    <property type="entry name" value="Epox_hydrolase-like"/>
</dbReference>
<dbReference type="EnsemblMetazoa" id="XM_030989133">
    <property type="protein sequence ID" value="XP_030844993"/>
    <property type="gene ID" value="LOC105437391"/>
</dbReference>
<evidence type="ECO:0000256" key="1">
    <source>
        <dbReference type="ARBA" id="ARBA00000221"/>
    </source>
</evidence>
<feature type="active site" description="Proton acceptor" evidence="7">
    <location>
        <position position="441"/>
    </location>
</feature>
<evidence type="ECO:0000256" key="7">
    <source>
        <dbReference type="PIRSR" id="PIRSR001112-1"/>
    </source>
</evidence>
<evidence type="ECO:0000259" key="8">
    <source>
        <dbReference type="Pfam" id="PF06441"/>
    </source>
</evidence>
<evidence type="ECO:0000313" key="10">
    <source>
        <dbReference type="Proteomes" id="UP000007110"/>
    </source>
</evidence>
<accession>A0A7M7P1Y7</accession>
<dbReference type="GO" id="GO:0097176">
    <property type="term" value="P:epoxide metabolic process"/>
    <property type="evidence" value="ECO:0000318"/>
    <property type="project" value="GO_Central"/>
</dbReference>
<dbReference type="InterPro" id="IPR029058">
    <property type="entry name" value="AB_hydrolase_fold"/>
</dbReference>
<dbReference type="Proteomes" id="UP000007110">
    <property type="component" value="Unassembled WGS sequence"/>
</dbReference>
<dbReference type="KEGG" id="spu:105437391"/>
<keyword evidence="10" id="KW-1185">Reference proteome</keyword>
<name>A0A7M7P1Y7_STRPU</name>
<dbReference type="Gene3D" id="3.40.50.1820">
    <property type="entry name" value="alpha/beta hydrolase"/>
    <property type="match status" value="1"/>
</dbReference>
<dbReference type="PRINTS" id="PR00412">
    <property type="entry name" value="EPOXHYDRLASE"/>
</dbReference>
<evidence type="ECO:0000256" key="2">
    <source>
        <dbReference type="ARBA" id="ARBA00004111"/>
    </source>
</evidence>
<dbReference type="InParanoid" id="A0A7M7P1Y7"/>
<keyword evidence="4 6" id="KW-0058">Aromatic hydrocarbons catabolism</keyword>
<dbReference type="PANTHER" id="PTHR21661:SF35">
    <property type="entry name" value="EPOXIDE HYDROLASE"/>
    <property type="match status" value="1"/>
</dbReference>
<dbReference type="InterPro" id="IPR016292">
    <property type="entry name" value="Epoxide_hydrolase"/>
</dbReference>
<dbReference type="Pfam" id="PF06441">
    <property type="entry name" value="EHN"/>
    <property type="match status" value="1"/>
</dbReference>
<dbReference type="GO" id="GO:0033961">
    <property type="term" value="F:cis-stilbene-oxide hydrolase activity"/>
    <property type="evidence" value="ECO:0007669"/>
    <property type="project" value="UniProtKB-UniRule"/>
</dbReference>
<dbReference type="EC" id="3.3.2.9" evidence="6"/>
<feature type="active site" description="Proton donor" evidence="7">
    <location>
        <position position="385"/>
    </location>
</feature>
<dbReference type="GeneID" id="105437391"/>
<comment type="catalytic activity">
    <reaction evidence="1 6">
        <text>1-(4-methoxyphenyl)-N-methyl-N-[(3-methyloxetan-3-yl)methyl]methanamine + H2O = 2-{[(4-methoxybenzyl)(methyl)amino]methyl}-2-methylpropane-1,3-diol</text>
        <dbReference type="Rhea" id="RHEA:55764"/>
        <dbReference type="ChEBI" id="CHEBI:15377"/>
        <dbReference type="ChEBI" id="CHEBI:139161"/>
        <dbReference type="ChEBI" id="CHEBI:139164"/>
        <dbReference type="EC" id="3.3.2.9"/>
    </reaction>
</comment>
<organism evidence="9 10">
    <name type="scientific">Strongylocentrotus purpuratus</name>
    <name type="common">Purple sea urchin</name>
    <dbReference type="NCBI Taxonomy" id="7668"/>
    <lineage>
        <taxon>Eukaryota</taxon>
        <taxon>Metazoa</taxon>
        <taxon>Echinodermata</taxon>
        <taxon>Eleutherozoa</taxon>
        <taxon>Echinozoa</taxon>
        <taxon>Echinoidea</taxon>
        <taxon>Euechinoidea</taxon>
        <taxon>Echinacea</taxon>
        <taxon>Camarodonta</taxon>
        <taxon>Echinidea</taxon>
        <taxon>Strongylocentrotidae</taxon>
        <taxon>Strongylocentrotus</taxon>
    </lineage>
</organism>
<evidence type="ECO:0000256" key="3">
    <source>
        <dbReference type="ARBA" id="ARBA00010088"/>
    </source>
</evidence>
<dbReference type="RefSeq" id="XP_030844993.1">
    <property type="nucleotide sequence ID" value="XM_030989133.1"/>
</dbReference>
<keyword evidence="5 6" id="KW-0378">Hydrolase</keyword>
<evidence type="ECO:0000256" key="4">
    <source>
        <dbReference type="ARBA" id="ARBA00022797"/>
    </source>
</evidence>
<sequence length="465" mass="53002">MGWKYKLPLFILFVALGFGYFMRTILNPELITEPPSDIEDGVGWWGRGLPEVSGSKQDTSVRKFRVNVSDDVLSDLKTRLQNTRFVDRVEDAGFHYGFDSDYMKQVQRYWLERYSWRDAEKRLNQFDQFLTNIEGIDVHFLHVKPKLQPGQKAKPLIVVHGWPGSIYEFHKILPMLTDPTSHGGSSDDVFEVICPSIPGYGFSEAPHKQGFAAYAAARIFNKLMLRLGFKQYYTQGGDWGSVITLNMAIMYPSNVKGYHANMAAQSGPKSFLYPFLGQYLPSIFLPDPRDQERLLPFTDRIVDLLLETGYMHIQSTKPQTAGQGVNDSPIGLAAYILEKFSTWTNPEWRSLPDGGLTKAYTLDDLLTNVMIYWVNGNIASSMRLYKEEIGGNSRDYHAKHANQVPTGFASFPEELFFSTETVLRHFNPNLVSFTYVPRGGHFAAFQEPQLLVDDIRQFIRKVEAL</sequence>
<dbReference type="InterPro" id="IPR010497">
    <property type="entry name" value="Epoxide_hydro_N"/>
</dbReference>
<dbReference type="AlphaFoldDB" id="A0A7M7P1Y7"/>
<evidence type="ECO:0000256" key="6">
    <source>
        <dbReference type="PIRNR" id="PIRNR001112"/>
    </source>
</evidence>
<proteinExistence type="inferred from homology"/>
<dbReference type="GO" id="GO:0005789">
    <property type="term" value="C:endoplasmic reticulum membrane"/>
    <property type="evidence" value="ECO:0007669"/>
    <property type="project" value="UniProtKB-SubCell"/>
</dbReference>